<comment type="similarity">
    <text evidence="7">Belongs to the binding-protein-dependent transport system permease family.</text>
</comment>
<comment type="subcellular location">
    <subcellularLocation>
        <location evidence="1 7">Cell membrane</location>
        <topology evidence="1 7">Multi-pass membrane protein</topology>
    </subcellularLocation>
</comment>
<evidence type="ECO:0000259" key="8">
    <source>
        <dbReference type="PROSITE" id="PS50928"/>
    </source>
</evidence>
<dbReference type="AlphaFoldDB" id="A0A6L3V5L6"/>
<reference evidence="9 10" key="1">
    <citation type="journal article" date="2016" name="Antonie Van Leeuwenhoek">
        <title>Bacillus depressus sp. nov., isolated from soil of a sunflower field.</title>
        <authorList>
            <person name="Wei X."/>
            <person name="Xin D."/>
            <person name="Xin Y."/>
            <person name="Zhang H."/>
            <person name="Wang T."/>
            <person name="Zhang J."/>
        </authorList>
    </citation>
    <scope>NUCLEOTIDE SEQUENCE [LARGE SCALE GENOMIC DNA]</scope>
    <source>
        <strain evidence="9 10">BZ1</strain>
    </source>
</reference>
<evidence type="ECO:0000256" key="5">
    <source>
        <dbReference type="ARBA" id="ARBA00022989"/>
    </source>
</evidence>
<feature type="transmembrane region" description="Helical" evidence="7">
    <location>
        <begin position="183"/>
        <end position="203"/>
    </location>
</feature>
<feature type="transmembrane region" description="Helical" evidence="7">
    <location>
        <begin position="152"/>
        <end position="171"/>
    </location>
</feature>
<feature type="transmembrane region" description="Helical" evidence="7">
    <location>
        <begin position="452"/>
        <end position="474"/>
    </location>
</feature>
<evidence type="ECO:0000256" key="3">
    <source>
        <dbReference type="ARBA" id="ARBA00022475"/>
    </source>
</evidence>
<dbReference type="EMBL" id="WBOS01000014">
    <property type="protein sequence ID" value="KAB2330514.1"/>
    <property type="molecule type" value="Genomic_DNA"/>
</dbReference>
<comment type="caution">
    <text evidence="9">The sequence shown here is derived from an EMBL/GenBank/DDBJ whole genome shotgun (WGS) entry which is preliminary data.</text>
</comment>
<dbReference type="Gene3D" id="1.10.3720.10">
    <property type="entry name" value="MetI-like"/>
    <property type="match status" value="1"/>
</dbReference>
<dbReference type="CDD" id="cd06261">
    <property type="entry name" value="TM_PBP2"/>
    <property type="match status" value="1"/>
</dbReference>
<keyword evidence="10" id="KW-1185">Reference proteome</keyword>
<sequence>METARISKADQVLLSKSSEIIRRTYSKMQVHSTYKWLILLLGFPVHLVVYFIYLKRRKQDTYSSLLKENRQTLLAYGYKEELLLEFKEQLLRKQAFFGQTVSQHETDKQLEKWAEEQFQKTLLEKTEAALKLQGKKRINFENTFESLIAQPLFLVLSFIPGLLMYIFILLYSNPYLKYIFERLVMSIFVIFGVAFFVFTILYLSPLDPAANILGETATKEQIAAFNHLYGLDQSYLAQLWNAMKGIFTFDLGSSYSGNEEVTASIARKFPITLILTVISLIMAIVIAIPIGIISATKPNSFFDYTFMFIALIGLSIPNFWQGLIFILNFSIKLQWLPATFSPENWLSIIMPAVVLGTGLTASIARMMRSSTLEVINEDYIITAKAKGLPKRQVLWKHAVGNAMIPVITVIGLMFGGMLGGAAVTEKVFNISGIGSFIVDKQFIPDIPSIMGGVVYIAITISLVNLLIDILYAFFDPRIRSKMKQY</sequence>
<keyword evidence="5 7" id="KW-1133">Transmembrane helix</keyword>
<feature type="domain" description="ABC transmembrane type-1" evidence="8">
    <location>
        <begin position="269"/>
        <end position="471"/>
    </location>
</feature>
<dbReference type="SUPFAM" id="SSF161098">
    <property type="entry name" value="MetI-like"/>
    <property type="match status" value="1"/>
</dbReference>
<dbReference type="Proteomes" id="UP000481030">
    <property type="component" value="Unassembled WGS sequence"/>
</dbReference>
<keyword evidence="6 7" id="KW-0472">Membrane</keyword>
<evidence type="ECO:0000256" key="7">
    <source>
        <dbReference type="RuleBase" id="RU363032"/>
    </source>
</evidence>
<keyword evidence="3" id="KW-1003">Cell membrane</keyword>
<protein>
    <submittedName>
        <fullName evidence="9">ABC transporter permease</fullName>
    </submittedName>
</protein>
<evidence type="ECO:0000256" key="6">
    <source>
        <dbReference type="ARBA" id="ARBA00023136"/>
    </source>
</evidence>
<dbReference type="PROSITE" id="PS50928">
    <property type="entry name" value="ABC_TM1"/>
    <property type="match status" value="1"/>
</dbReference>
<dbReference type="InterPro" id="IPR000515">
    <property type="entry name" value="MetI-like"/>
</dbReference>
<organism evidence="9 10">
    <name type="scientific">Cytobacillus depressus</name>
    <dbReference type="NCBI Taxonomy" id="1602942"/>
    <lineage>
        <taxon>Bacteria</taxon>
        <taxon>Bacillati</taxon>
        <taxon>Bacillota</taxon>
        <taxon>Bacilli</taxon>
        <taxon>Bacillales</taxon>
        <taxon>Bacillaceae</taxon>
        <taxon>Cytobacillus</taxon>
    </lineage>
</organism>
<gene>
    <name evidence="9" type="ORF">F7731_20305</name>
</gene>
<dbReference type="Pfam" id="PF19300">
    <property type="entry name" value="BPD_transp_1_N"/>
    <property type="match status" value="1"/>
</dbReference>
<accession>A0A6L3V5L6</accession>
<dbReference type="InterPro" id="IPR045621">
    <property type="entry name" value="BPD_transp_1_N"/>
</dbReference>
<feature type="transmembrane region" description="Helical" evidence="7">
    <location>
        <begin position="398"/>
        <end position="418"/>
    </location>
</feature>
<dbReference type="RefSeq" id="WP_151536615.1">
    <property type="nucleotide sequence ID" value="NZ_WBOS01000014.1"/>
</dbReference>
<dbReference type="PANTHER" id="PTHR30465:SF0">
    <property type="entry name" value="OLIGOPEPTIDE TRANSPORT SYSTEM PERMEASE PROTEIN APPB"/>
    <property type="match status" value="1"/>
</dbReference>
<evidence type="ECO:0000256" key="2">
    <source>
        <dbReference type="ARBA" id="ARBA00022448"/>
    </source>
</evidence>
<keyword evidence="4 7" id="KW-0812">Transmembrane</keyword>
<proteinExistence type="inferred from homology"/>
<dbReference type="GO" id="GO:0055085">
    <property type="term" value="P:transmembrane transport"/>
    <property type="evidence" value="ECO:0007669"/>
    <property type="project" value="InterPro"/>
</dbReference>
<dbReference type="GO" id="GO:0005886">
    <property type="term" value="C:plasma membrane"/>
    <property type="evidence" value="ECO:0007669"/>
    <property type="project" value="UniProtKB-SubCell"/>
</dbReference>
<dbReference type="InterPro" id="IPR035906">
    <property type="entry name" value="MetI-like_sf"/>
</dbReference>
<evidence type="ECO:0000256" key="4">
    <source>
        <dbReference type="ARBA" id="ARBA00022692"/>
    </source>
</evidence>
<feature type="transmembrane region" description="Helical" evidence="7">
    <location>
        <begin position="269"/>
        <end position="292"/>
    </location>
</feature>
<feature type="transmembrane region" description="Helical" evidence="7">
    <location>
        <begin position="36"/>
        <end position="54"/>
    </location>
</feature>
<dbReference type="PANTHER" id="PTHR30465">
    <property type="entry name" value="INNER MEMBRANE ABC TRANSPORTER"/>
    <property type="match status" value="1"/>
</dbReference>
<dbReference type="Pfam" id="PF00528">
    <property type="entry name" value="BPD_transp_1"/>
    <property type="match status" value="1"/>
</dbReference>
<keyword evidence="2 7" id="KW-0813">Transport</keyword>
<evidence type="ECO:0000256" key="1">
    <source>
        <dbReference type="ARBA" id="ARBA00004651"/>
    </source>
</evidence>
<evidence type="ECO:0000313" key="9">
    <source>
        <dbReference type="EMBL" id="KAB2330514.1"/>
    </source>
</evidence>
<name>A0A6L3V5L6_9BACI</name>
<feature type="transmembrane region" description="Helical" evidence="7">
    <location>
        <begin position="304"/>
        <end position="325"/>
    </location>
</feature>
<feature type="transmembrane region" description="Helical" evidence="7">
    <location>
        <begin position="345"/>
        <end position="364"/>
    </location>
</feature>
<dbReference type="OrthoDB" id="24153at2"/>
<evidence type="ECO:0000313" key="10">
    <source>
        <dbReference type="Proteomes" id="UP000481030"/>
    </source>
</evidence>